<keyword evidence="2" id="KW-1185">Reference proteome</keyword>
<evidence type="ECO:0000313" key="2">
    <source>
        <dbReference type="Proteomes" id="UP001215712"/>
    </source>
</evidence>
<sequence length="212" mass="23939">MDWYTPFDTTILFLEECIGSTSATDLARTLTGTDEYDFASLSRQGIMTGDATVKSLLSSWQTLSISVWECCTALPDLIPYIGECAKASLPIHKKKKRKYLTRIQDLLPKRNYHSLTAILNGLHMYAIATAPSRGLNSTIGGMVVLDPLLPPETIFLTNPSHNHATYRQYYRENPGLPFLFPHLREYQQQGEPAIQPLLDYLQNPLAFSRGEW</sequence>
<proteinExistence type="predicted"/>
<protein>
    <submittedName>
        <fullName evidence="1">Uncharacterized protein</fullName>
    </submittedName>
</protein>
<dbReference type="EMBL" id="JAQJAN010000002">
    <property type="protein sequence ID" value="KAJ5738525.1"/>
    <property type="molecule type" value="Genomic_DNA"/>
</dbReference>
<name>A0AAD6N029_9EURO</name>
<organism evidence="1 2">
    <name type="scientific">Penicillium malachiteum</name>
    <dbReference type="NCBI Taxonomy" id="1324776"/>
    <lineage>
        <taxon>Eukaryota</taxon>
        <taxon>Fungi</taxon>
        <taxon>Dikarya</taxon>
        <taxon>Ascomycota</taxon>
        <taxon>Pezizomycotina</taxon>
        <taxon>Eurotiomycetes</taxon>
        <taxon>Eurotiomycetidae</taxon>
        <taxon>Eurotiales</taxon>
        <taxon>Aspergillaceae</taxon>
        <taxon>Penicillium</taxon>
    </lineage>
</organism>
<dbReference type="Proteomes" id="UP001215712">
    <property type="component" value="Unassembled WGS sequence"/>
</dbReference>
<comment type="caution">
    <text evidence="1">The sequence shown here is derived from an EMBL/GenBank/DDBJ whole genome shotgun (WGS) entry which is preliminary data.</text>
</comment>
<evidence type="ECO:0000313" key="1">
    <source>
        <dbReference type="EMBL" id="KAJ5738525.1"/>
    </source>
</evidence>
<accession>A0AAD6N029</accession>
<gene>
    <name evidence="1" type="ORF">N7493_001680</name>
</gene>
<reference evidence="1" key="2">
    <citation type="submission" date="2023-01" db="EMBL/GenBank/DDBJ databases">
        <authorList>
            <person name="Petersen C."/>
        </authorList>
    </citation>
    <scope>NUCLEOTIDE SEQUENCE</scope>
    <source>
        <strain evidence="1">IBT 17514</strain>
    </source>
</reference>
<reference evidence="1" key="1">
    <citation type="journal article" date="2023" name="IMA Fungus">
        <title>Comparative genomic study of the Penicillium genus elucidates a diverse pangenome and 15 lateral gene transfer events.</title>
        <authorList>
            <person name="Petersen C."/>
            <person name="Sorensen T."/>
            <person name="Nielsen M.R."/>
            <person name="Sondergaard T.E."/>
            <person name="Sorensen J.L."/>
            <person name="Fitzpatrick D.A."/>
            <person name="Frisvad J.C."/>
            <person name="Nielsen K.L."/>
        </authorList>
    </citation>
    <scope>NUCLEOTIDE SEQUENCE</scope>
    <source>
        <strain evidence="1">IBT 17514</strain>
    </source>
</reference>
<dbReference type="AlphaFoldDB" id="A0AAD6N029"/>